<name>A0A1Y0E9J0_9RHOB</name>
<evidence type="ECO:0000256" key="1">
    <source>
        <dbReference type="ARBA" id="ARBA00008799"/>
    </source>
</evidence>
<keyword evidence="3" id="KW-0808">Transferase</keyword>
<dbReference type="InterPro" id="IPR001830">
    <property type="entry name" value="Glyco_trans_20"/>
</dbReference>
<dbReference type="Pfam" id="PF00982">
    <property type="entry name" value="Glyco_transf_20"/>
    <property type="match status" value="1"/>
</dbReference>
<organism evidence="3 4">
    <name type="scientific">Yoonia vestfoldensis</name>
    <dbReference type="NCBI Taxonomy" id="245188"/>
    <lineage>
        <taxon>Bacteria</taxon>
        <taxon>Pseudomonadati</taxon>
        <taxon>Pseudomonadota</taxon>
        <taxon>Alphaproteobacteria</taxon>
        <taxon>Rhodobacterales</taxon>
        <taxon>Paracoccaceae</taxon>
        <taxon>Yoonia</taxon>
    </lineage>
</organism>
<dbReference type="PANTHER" id="PTHR10788">
    <property type="entry name" value="TREHALOSE-6-PHOSPHATE SYNTHASE"/>
    <property type="match status" value="1"/>
</dbReference>
<dbReference type="GO" id="GO:0005992">
    <property type="term" value="P:trehalose biosynthetic process"/>
    <property type="evidence" value="ECO:0007669"/>
    <property type="project" value="InterPro"/>
</dbReference>
<evidence type="ECO:0000256" key="2">
    <source>
        <dbReference type="SAM" id="MobiDB-lite"/>
    </source>
</evidence>
<dbReference type="RefSeq" id="WP_157898134.1">
    <property type="nucleotide sequence ID" value="NZ_CP021431.1"/>
</dbReference>
<gene>
    <name evidence="3" type="primary">otsA</name>
    <name evidence="3" type="ORF">LOKVESSMR4R_00943</name>
</gene>
<dbReference type="KEGG" id="lvs:LOKVESSMR4R_00943"/>
<comment type="similarity">
    <text evidence="1">Belongs to the glycosyltransferase 20 family.</text>
</comment>
<feature type="region of interest" description="Disordered" evidence="2">
    <location>
        <begin position="1"/>
        <end position="33"/>
    </location>
</feature>
<keyword evidence="3" id="KW-0328">Glycosyltransferase</keyword>
<dbReference type="GO" id="GO:0003825">
    <property type="term" value="F:alpha,alpha-trehalose-phosphate synthase (UDP-forming) activity"/>
    <property type="evidence" value="ECO:0007669"/>
    <property type="project" value="UniProtKB-EC"/>
</dbReference>
<keyword evidence="4" id="KW-1185">Reference proteome</keyword>
<dbReference type="Proteomes" id="UP000195273">
    <property type="component" value="Chromosome"/>
</dbReference>
<dbReference type="EC" id="2.4.1.15" evidence="3"/>
<reference evidence="3 4" key="1">
    <citation type="submission" date="2017-05" db="EMBL/GenBank/DDBJ databases">
        <title>Genome Sequence of Loktanella vestfoldensis Strain SMR4r Isolated from a Culture of the Diatom Skeletonema marinoi.</title>
        <authorList>
            <person name="Topel M."/>
            <person name="Pinder M.I.M."/>
            <person name="Johansson O.N."/>
            <person name="Kourtchenko O."/>
            <person name="Godhe A."/>
            <person name="Clarke A.K."/>
        </authorList>
    </citation>
    <scope>NUCLEOTIDE SEQUENCE [LARGE SCALE GENOMIC DNA]</scope>
    <source>
        <strain evidence="3 4">SMR4r</strain>
    </source>
</reference>
<dbReference type="EMBL" id="CP021431">
    <property type="protein sequence ID" value="ARU00274.1"/>
    <property type="molecule type" value="Genomic_DNA"/>
</dbReference>
<protein>
    <submittedName>
        <fullName evidence="3">Alpha,alpha-trehalose-phosphate synthase (UDP-forming)</fullName>
        <ecNumber evidence="3">2.4.1.15</ecNumber>
    </submittedName>
</protein>
<dbReference type="AlphaFoldDB" id="A0A1Y0E9J0"/>
<proteinExistence type="inferred from homology"/>
<evidence type="ECO:0000313" key="4">
    <source>
        <dbReference type="Proteomes" id="UP000195273"/>
    </source>
</evidence>
<dbReference type="CDD" id="cd03788">
    <property type="entry name" value="GT20_TPS"/>
    <property type="match status" value="1"/>
</dbReference>
<evidence type="ECO:0000313" key="3">
    <source>
        <dbReference type="EMBL" id="ARU00274.1"/>
    </source>
</evidence>
<dbReference type="PANTHER" id="PTHR10788:SF106">
    <property type="entry name" value="BCDNA.GH08860"/>
    <property type="match status" value="1"/>
</dbReference>
<dbReference type="OrthoDB" id="9815690at2"/>
<accession>A0A1Y0E9J0</accession>
<dbReference type="Gene3D" id="3.40.50.2000">
    <property type="entry name" value="Glycogen Phosphorylase B"/>
    <property type="match status" value="2"/>
</dbReference>
<sequence length="486" mass="53740">MTIQSPPPRINLGQGLRKDADDDPSSSQGSGKQRLVVVSNRVADLSAQVQTGGLAVGLADAVRKRGGIWFGWNGDRKGQTGDPVTISEHGPVTCVGIPITPADFTEYYSDYSNSVLWPLFHYRLDLVHITATAFDGYMRVNEAFARQLLPMLQPDDIIWIHDYHLIPLAGILRRMGCRQRIGFFLHIPLPPPELLSATPHHLELMRGFLDYDLLGFQTQTDANNLKSYMAAHAPEIRVAADHLQAKDRQVRVGRYPIGIDAAEFTRLASAERAESVPPTPVGAARMQRIIGVDRLDYSKGLPERFRAFDTLLHQHPDLSKHVNFVQVAPPSRGEVDAYADIRAELEQMAGAVNGRLADLDWTPLQYICRPLPRDVLAPLMRNSDIGFVTPLRDGMNLVAKEFVAAQDPEDPGVLILSQFAGAAEEMQDALIVNPYDVEDMAEALYRGLTMPLDERRARHAALLHNVTTCGAKDWAAAFLADLAPAR</sequence>
<dbReference type="SUPFAM" id="SSF53756">
    <property type="entry name" value="UDP-Glycosyltransferase/glycogen phosphorylase"/>
    <property type="match status" value="1"/>
</dbReference>